<accession>A0A9I9EHG7</accession>
<proteinExistence type="predicted"/>
<dbReference type="AlphaFoldDB" id="A0A9I9EHG7"/>
<feature type="compositionally biased region" description="Basic and acidic residues" evidence="1">
    <location>
        <begin position="169"/>
        <end position="183"/>
    </location>
</feature>
<evidence type="ECO:0000313" key="2">
    <source>
        <dbReference type="EnsemblPlants" id="MELO3C033897.2.1"/>
    </source>
</evidence>
<evidence type="ECO:0000256" key="1">
    <source>
        <dbReference type="SAM" id="MobiDB-lite"/>
    </source>
</evidence>
<name>A0A9I9EHG7_CUCME</name>
<sequence>MSTLELTTGICFELGFSCMVRQGGKAIRVKLNILHYLLCVLMWDTLCLLCDLTLKDAILSESELRITPFVFSIENYCFLSVDSDECVQTISPIPINIQLKLHELNTFLRSTKKGSKENLQSYPPPSLLPYHTTSSSPPAPSLLVLSPSSLLDCNIDEVVNEEEPTPSKSSKDKKANRLDSGKG</sequence>
<protein>
    <submittedName>
        <fullName evidence="2">Uncharacterized protein</fullName>
    </submittedName>
</protein>
<organism evidence="2">
    <name type="scientific">Cucumis melo</name>
    <name type="common">Muskmelon</name>
    <dbReference type="NCBI Taxonomy" id="3656"/>
    <lineage>
        <taxon>Eukaryota</taxon>
        <taxon>Viridiplantae</taxon>
        <taxon>Streptophyta</taxon>
        <taxon>Embryophyta</taxon>
        <taxon>Tracheophyta</taxon>
        <taxon>Spermatophyta</taxon>
        <taxon>Magnoliopsida</taxon>
        <taxon>eudicotyledons</taxon>
        <taxon>Gunneridae</taxon>
        <taxon>Pentapetalae</taxon>
        <taxon>rosids</taxon>
        <taxon>fabids</taxon>
        <taxon>Cucurbitales</taxon>
        <taxon>Cucurbitaceae</taxon>
        <taxon>Benincaseae</taxon>
        <taxon>Cucumis</taxon>
    </lineage>
</organism>
<feature type="region of interest" description="Disordered" evidence="1">
    <location>
        <begin position="157"/>
        <end position="183"/>
    </location>
</feature>
<dbReference type="Gramene" id="MELO3C033897.2.1">
    <property type="protein sequence ID" value="MELO3C033897.2.1"/>
    <property type="gene ID" value="MELO3C033897.2"/>
</dbReference>
<dbReference type="EnsemblPlants" id="MELO3C033897.2.1">
    <property type="protein sequence ID" value="MELO3C033897.2.1"/>
    <property type="gene ID" value="MELO3C033897.2"/>
</dbReference>
<reference evidence="2" key="1">
    <citation type="submission" date="2023-03" db="UniProtKB">
        <authorList>
            <consortium name="EnsemblPlants"/>
        </authorList>
    </citation>
    <scope>IDENTIFICATION</scope>
</reference>